<keyword evidence="1" id="KW-1133">Transmembrane helix</keyword>
<evidence type="ECO:0000313" key="2">
    <source>
        <dbReference type="EMBL" id="CAF24608.1"/>
    </source>
</evidence>
<dbReference type="HOGENOM" id="CLU_760420_0_0_0"/>
<dbReference type="STRING" id="264201.pc1884"/>
<evidence type="ECO:0000256" key="1">
    <source>
        <dbReference type="SAM" id="Phobius"/>
    </source>
</evidence>
<keyword evidence="3" id="KW-1185">Reference proteome</keyword>
<keyword evidence="1" id="KW-0812">Transmembrane</keyword>
<dbReference type="Proteomes" id="UP000000529">
    <property type="component" value="Chromosome"/>
</dbReference>
<keyword evidence="1" id="KW-0472">Membrane</keyword>
<protein>
    <submittedName>
        <fullName evidence="2">Uncharacterized protein</fullName>
    </submittedName>
</protein>
<evidence type="ECO:0000313" key="3">
    <source>
        <dbReference type="Proteomes" id="UP000000529"/>
    </source>
</evidence>
<dbReference type="AlphaFoldDB" id="Q6M9Z1"/>
<feature type="transmembrane region" description="Helical" evidence="1">
    <location>
        <begin position="198"/>
        <end position="215"/>
    </location>
</feature>
<proteinExistence type="predicted"/>
<sequence length="364" mass="42624">MIFWIRFILFLPIFLQAELTWNTIQNDISIGLEFSSEHITLEQPLTVKANIHSPSSDKMNKNMLIHQLTHSFNPLQPVFAIQEVIQTSQEENQKQRTNFSLILSPLQVGEIPLSFLNILFETTKEEKIKNIFTPIFSIEVANSEELDKQFLPIAPLFSIDRQFPLTLTESNRIDIYENKKQLDLEAERNQKIFSERTVPWLTILLLLCLLLAWYGRNIFFLRHITLLSEKSPELNAQQTLLLLKQEQLPQQGLYKSFYTQLQDLLLSYLEKHLKMRLKSFTAEELHFQLIQSNFSPTWIDPIINFVKKANQIRFSNDPLINIEWEMDEKLVETIVFSHPSSNQLQRISLKSSRFTSGENKELSS</sequence>
<dbReference type="KEGG" id="pcu:PC_RS09045"/>
<gene>
    <name evidence="2" type="ORF">PC_RS09045</name>
</gene>
<reference evidence="2 3" key="1">
    <citation type="journal article" date="2004" name="Science">
        <title>Illuminating the evolutionary history of chlamydiae.</title>
        <authorList>
            <person name="Horn M."/>
            <person name="Collingro A."/>
            <person name="Schmitz-Esser S."/>
            <person name="Beier C.L."/>
            <person name="Purkhold U."/>
            <person name="Fartmann B."/>
            <person name="Brandt P."/>
            <person name="Nyakatura G.J."/>
            <person name="Droege M."/>
            <person name="Frishman D."/>
            <person name="Rattei T."/>
            <person name="Mewes H."/>
            <person name="Wagner M."/>
        </authorList>
    </citation>
    <scope>NUCLEOTIDE SEQUENCE [LARGE SCALE GENOMIC DNA]</scope>
    <source>
        <strain evidence="2 3">UWE25</strain>
    </source>
</reference>
<organism evidence="2 3">
    <name type="scientific">Protochlamydia amoebophila (strain UWE25)</name>
    <dbReference type="NCBI Taxonomy" id="264201"/>
    <lineage>
        <taxon>Bacteria</taxon>
        <taxon>Pseudomonadati</taxon>
        <taxon>Chlamydiota</taxon>
        <taxon>Chlamydiia</taxon>
        <taxon>Parachlamydiales</taxon>
        <taxon>Parachlamydiaceae</taxon>
        <taxon>Candidatus Protochlamydia</taxon>
    </lineage>
</organism>
<name>Q6M9Z1_PARUW</name>
<accession>Q6M9Z1</accession>
<dbReference type="EMBL" id="BX908798">
    <property type="protein sequence ID" value="CAF24608.1"/>
    <property type="molecule type" value="Genomic_DNA"/>
</dbReference>
<dbReference type="RefSeq" id="WP_011176429.1">
    <property type="nucleotide sequence ID" value="NC_005861.2"/>
</dbReference>